<evidence type="ECO:0008006" key="2">
    <source>
        <dbReference type="Google" id="ProtNLM"/>
    </source>
</evidence>
<protein>
    <recommendedName>
        <fullName evidence="2">WGR domain-containing protein</fullName>
    </recommendedName>
</protein>
<name>A0A0F9SSG3_9ZZZZ</name>
<accession>A0A0F9SSG3</accession>
<dbReference type="EMBL" id="LAZR01000524">
    <property type="protein sequence ID" value="KKN65452.1"/>
    <property type="molecule type" value="Genomic_DNA"/>
</dbReference>
<proteinExistence type="predicted"/>
<reference evidence="1" key="1">
    <citation type="journal article" date="2015" name="Nature">
        <title>Complex archaea that bridge the gap between prokaryotes and eukaryotes.</title>
        <authorList>
            <person name="Spang A."/>
            <person name="Saw J.H."/>
            <person name="Jorgensen S.L."/>
            <person name="Zaremba-Niedzwiedzka K."/>
            <person name="Martijn J."/>
            <person name="Lind A.E."/>
            <person name="van Eijk R."/>
            <person name="Schleper C."/>
            <person name="Guy L."/>
            <person name="Ettema T.J."/>
        </authorList>
    </citation>
    <scope>NUCLEOTIDE SEQUENCE</scope>
</reference>
<dbReference type="AlphaFoldDB" id="A0A0F9SSG3"/>
<comment type="caution">
    <text evidence="1">The sequence shown here is derived from an EMBL/GenBank/DDBJ whole genome shotgun (WGS) entry which is preliminary data.</text>
</comment>
<evidence type="ECO:0000313" key="1">
    <source>
        <dbReference type="EMBL" id="KKN65452.1"/>
    </source>
</evidence>
<organism evidence="1">
    <name type="scientific">marine sediment metagenome</name>
    <dbReference type="NCBI Taxonomy" id="412755"/>
    <lineage>
        <taxon>unclassified sequences</taxon>
        <taxon>metagenomes</taxon>
        <taxon>ecological metagenomes</taxon>
    </lineage>
</organism>
<gene>
    <name evidence="1" type="ORF">LCGC14_0481720</name>
</gene>
<sequence>MHRFDIVEEKGKWFWYARDVMGRICGKSWKGFSKRSVCEHNASVVQAGLTQGLRSLGYSR</sequence>